<evidence type="ECO:0000313" key="2">
    <source>
        <dbReference type="Proteomes" id="UP000826195"/>
    </source>
</evidence>
<dbReference type="AlphaFoldDB" id="A0AAV7IPB0"/>
<dbReference type="EMBL" id="JAHXZJ010001119">
    <property type="protein sequence ID" value="KAH0554089.1"/>
    <property type="molecule type" value="Genomic_DNA"/>
</dbReference>
<organism evidence="1 2">
    <name type="scientific">Cotesia glomerata</name>
    <name type="common">Lepidopteran parasitic wasp</name>
    <name type="synonym">Apanteles glomeratus</name>
    <dbReference type="NCBI Taxonomy" id="32391"/>
    <lineage>
        <taxon>Eukaryota</taxon>
        <taxon>Metazoa</taxon>
        <taxon>Ecdysozoa</taxon>
        <taxon>Arthropoda</taxon>
        <taxon>Hexapoda</taxon>
        <taxon>Insecta</taxon>
        <taxon>Pterygota</taxon>
        <taxon>Neoptera</taxon>
        <taxon>Endopterygota</taxon>
        <taxon>Hymenoptera</taxon>
        <taxon>Apocrita</taxon>
        <taxon>Ichneumonoidea</taxon>
        <taxon>Braconidae</taxon>
        <taxon>Microgastrinae</taxon>
        <taxon>Cotesia</taxon>
    </lineage>
</organism>
<evidence type="ECO:0000313" key="1">
    <source>
        <dbReference type="EMBL" id="KAH0554089.1"/>
    </source>
</evidence>
<sequence>MFRDNRMKPHIAEVEVVHAVIYMCILQYILRVEECECLYMERVRRGLRVYVNNQAARVPLSARRSVDIVPRGETKGVRKWGRLMGATRVRRCTEGCSTRVVFIAVASVLLSGHH</sequence>
<accession>A0AAV7IPB0</accession>
<gene>
    <name evidence="1" type="ORF">KQX54_007504</name>
</gene>
<reference evidence="1 2" key="1">
    <citation type="journal article" date="2021" name="J. Hered.">
        <title>A chromosome-level genome assembly of the parasitoid wasp, Cotesia glomerata (Hymenoptera: Braconidae).</title>
        <authorList>
            <person name="Pinto B.J."/>
            <person name="Weis J.J."/>
            <person name="Gamble T."/>
            <person name="Ode P.J."/>
            <person name="Paul R."/>
            <person name="Zaspel J.M."/>
        </authorList>
    </citation>
    <scope>NUCLEOTIDE SEQUENCE [LARGE SCALE GENOMIC DNA]</scope>
    <source>
        <strain evidence="1">CgM1</strain>
    </source>
</reference>
<comment type="caution">
    <text evidence="1">The sequence shown here is derived from an EMBL/GenBank/DDBJ whole genome shotgun (WGS) entry which is preliminary data.</text>
</comment>
<protein>
    <submittedName>
        <fullName evidence="1">Uncharacterized protein</fullName>
    </submittedName>
</protein>
<keyword evidence="2" id="KW-1185">Reference proteome</keyword>
<dbReference type="Proteomes" id="UP000826195">
    <property type="component" value="Unassembled WGS sequence"/>
</dbReference>
<proteinExistence type="predicted"/>
<name>A0AAV7IPB0_COTGL</name>